<evidence type="ECO:0000256" key="1">
    <source>
        <dbReference type="ARBA" id="ARBA00004921"/>
    </source>
</evidence>
<dbReference type="Gene3D" id="3.40.367.20">
    <property type="match status" value="1"/>
</dbReference>
<dbReference type="Gene3D" id="3.30.420.40">
    <property type="match status" value="1"/>
</dbReference>
<dbReference type="GO" id="GO:0005524">
    <property type="term" value="F:ATP binding"/>
    <property type="evidence" value="ECO:0007669"/>
    <property type="project" value="UniProtKB-KW"/>
</dbReference>
<dbReference type="Pfam" id="PF03727">
    <property type="entry name" value="Hexokinase_2"/>
    <property type="match status" value="1"/>
</dbReference>
<comment type="catalytic activity">
    <reaction evidence="9">
        <text>D-fructose + ATP = D-fructose 6-phosphate + ADP + H(+)</text>
        <dbReference type="Rhea" id="RHEA:16125"/>
        <dbReference type="ChEBI" id="CHEBI:15378"/>
        <dbReference type="ChEBI" id="CHEBI:30616"/>
        <dbReference type="ChEBI" id="CHEBI:37721"/>
        <dbReference type="ChEBI" id="CHEBI:61527"/>
        <dbReference type="ChEBI" id="CHEBI:456216"/>
        <dbReference type="EC" id="2.7.1.1"/>
    </reaction>
    <physiologicalReaction direction="left-to-right" evidence="9">
        <dbReference type="Rhea" id="RHEA:16126"/>
    </physiologicalReaction>
</comment>
<dbReference type="Proteomes" id="UP000179243">
    <property type="component" value="Unassembled WGS sequence"/>
</dbReference>
<dbReference type="InterPro" id="IPR022672">
    <property type="entry name" value="Hexokinase_N"/>
</dbReference>
<evidence type="ECO:0000313" key="13">
    <source>
        <dbReference type="Proteomes" id="UP000179243"/>
    </source>
</evidence>
<dbReference type="Pfam" id="PF00349">
    <property type="entry name" value="Hexokinase_1"/>
    <property type="match status" value="1"/>
</dbReference>
<dbReference type="GO" id="GO:0004340">
    <property type="term" value="F:glucokinase activity"/>
    <property type="evidence" value="ECO:0007669"/>
    <property type="project" value="TreeGrafter"/>
</dbReference>
<evidence type="ECO:0000256" key="9">
    <source>
        <dbReference type="ARBA" id="ARBA00047905"/>
    </source>
</evidence>
<gene>
    <name evidence="12" type="ORF">A2519_18500</name>
</gene>
<comment type="caution">
    <text evidence="12">The sequence shown here is derived from an EMBL/GenBank/DDBJ whole genome shotgun (WGS) entry which is preliminary data.</text>
</comment>
<protein>
    <recommendedName>
        <fullName evidence="14">Hexokinase</fullName>
    </recommendedName>
</protein>
<dbReference type="PROSITE" id="PS51748">
    <property type="entry name" value="HEXOKINASE_2"/>
    <property type="match status" value="1"/>
</dbReference>
<proteinExistence type="inferred from homology"/>
<dbReference type="GO" id="GO:0001678">
    <property type="term" value="P:intracellular glucose homeostasis"/>
    <property type="evidence" value="ECO:0007669"/>
    <property type="project" value="InterPro"/>
</dbReference>
<dbReference type="InterPro" id="IPR022673">
    <property type="entry name" value="Hexokinase_C"/>
</dbReference>
<organism evidence="12 13">
    <name type="scientific">Candidatus Raymondbacteria bacterium RIFOXYD12_FULL_49_13</name>
    <dbReference type="NCBI Taxonomy" id="1817890"/>
    <lineage>
        <taxon>Bacteria</taxon>
        <taxon>Raymondiibacteriota</taxon>
    </lineage>
</organism>
<evidence type="ECO:0000256" key="4">
    <source>
        <dbReference type="ARBA" id="ARBA00022679"/>
    </source>
</evidence>
<evidence type="ECO:0008006" key="14">
    <source>
        <dbReference type="Google" id="ProtNLM"/>
    </source>
</evidence>
<dbReference type="PRINTS" id="PR00475">
    <property type="entry name" value="HEXOKINASE"/>
</dbReference>
<evidence type="ECO:0000256" key="6">
    <source>
        <dbReference type="ARBA" id="ARBA00022777"/>
    </source>
</evidence>
<dbReference type="InterPro" id="IPR001312">
    <property type="entry name" value="Hexokinase"/>
</dbReference>
<dbReference type="EMBL" id="MFYX01000073">
    <property type="protein sequence ID" value="OGK04398.1"/>
    <property type="molecule type" value="Genomic_DNA"/>
</dbReference>
<evidence type="ECO:0000259" key="11">
    <source>
        <dbReference type="Pfam" id="PF03727"/>
    </source>
</evidence>
<keyword evidence="6" id="KW-0418">Kinase</keyword>
<evidence type="ECO:0000256" key="7">
    <source>
        <dbReference type="ARBA" id="ARBA00022840"/>
    </source>
</evidence>
<dbReference type="AlphaFoldDB" id="A0A1F7FCM9"/>
<keyword evidence="7" id="KW-0067">ATP-binding</keyword>
<sequence length="469" mass="50829">MVRLLFQQVNKVFTVQKYKIFQWAWPRKIFYFGFPMNLETFFEKTGFSLDISNGPRLAAAVRGEMERGLTGKKSSLKMLPAFVGLSDPELERDIIIIDAGGSNLRVGTMRFTRDMKPLIRGLVKTAMPGTARYVDAGRFYADIAAQCRRIKSVSRSIGFCFSYPARITPQCDAQVLLAPKELKAGIVGTMAGSSLLQKLSPKNPDHYCITVVNDTVAALLGGKAVSLHRNCSGWIGLVLGTGTNIAYVEKVENITKLSARDCAAFGRDAMVINTEMGALDIFPRTAIDIALDNTSNAPGVHKAEKMISGKYLGPIVLALLRQAAATGMLSPLFAQKVLSLEELDTTEVSHFLSAPSLVSGACTRALATKGKSRDQTFTRAVMERVVERSAFFVACELAAMLLKTGAGKRKSAPAGIMADGSTFYGLKGYQKRIERHLAAVLGKDKRAISFISAENPNLIGAGLAALVRD</sequence>
<comment type="similarity">
    <text evidence="3">Belongs to the hexokinase family.</text>
</comment>
<keyword evidence="4" id="KW-0808">Transferase</keyword>
<accession>A0A1F7FCM9</accession>
<keyword evidence="5" id="KW-0547">Nucleotide-binding</keyword>
<evidence type="ECO:0000256" key="2">
    <source>
        <dbReference type="ARBA" id="ARBA00005007"/>
    </source>
</evidence>
<dbReference type="CDD" id="cd24000">
    <property type="entry name" value="ASKHA_NBD_HK"/>
    <property type="match status" value="1"/>
</dbReference>
<dbReference type="GO" id="GO:0006096">
    <property type="term" value="P:glycolytic process"/>
    <property type="evidence" value="ECO:0007669"/>
    <property type="project" value="UniProtKB-UniPathway"/>
</dbReference>
<evidence type="ECO:0000259" key="10">
    <source>
        <dbReference type="Pfam" id="PF00349"/>
    </source>
</evidence>
<dbReference type="PANTHER" id="PTHR19443:SF16">
    <property type="entry name" value="HEXOKINASE TYPE 1-RELATED"/>
    <property type="match status" value="1"/>
</dbReference>
<dbReference type="GO" id="GO:0005536">
    <property type="term" value="F:D-glucose binding"/>
    <property type="evidence" value="ECO:0007669"/>
    <property type="project" value="InterPro"/>
</dbReference>
<feature type="domain" description="Hexokinase C-terminal" evidence="11">
    <location>
        <begin position="235"/>
        <end position="467"/>
    </location>
</feature>
<comment type="pathway">
    <text evidence="2">Carbohydrate metabolism.</text>
</comment>
<evidence type="ECO:0000256" key="8">
    <source>
        <dbReference type="ARBA" id="ARBA00023152"/>
    </source>
</evidence>
<reference evidence="12 13" key="1">
    <citation type="journal article" date="2016" name="Nat. Commun.">
        <title>Thousands of microbial genomes shed light on interconnected biogeochemical processes in an aquifer system.</title>
        <authorList>
            <person name="Anantharaman K."/>
            <person name="Brown C.T."/>
            <person name="Hug L.A."/>
            <person name="Sharon I."/>
            <person name="Castelle C.J."/>
            <person name="Probst A.J."/>
            <person name="Thomas B.C."/>
            <person name="Singh A."/>
            <person name="Wilkins M.J."/>
            <person name="Karaoz U."/>
            <person name="Brodie E.L."/>
            <person name="Williams K.H."/>
            <person name="Hubbard S.S."/>
            <person name="Banfield J.F."/>
        </authorList>
    </citation>
    <scope>NUCLEOTIDE SEQUENCE [LARGE SCALE GENOMIC DNA]</scope>
</reference>
<dbReference type="GO" id="GO:0008865">
    <property type="term" value="F:fructokinase activity"/>
    <property type="evidence" value="ECO:0007669"/>
    <property type="project" value="TreeGrafter"/>
</dbReference>
<keyword evidence="8" id="KW-0324">Glycolysis</keyword>
<evidence type="ECO:0000256" key="3">
    <source>
        <dbReference type="ARBA" id="ARBA00009225"/>
    </source>
</evidence>
<evidence type="ECO:0000313" key="12">
    <source>
        <dbReference type="EMBL" id="OGK04398.1"/>
    </source>
</evidence>
<dbReference type="GO" id="GO:0006006">
    <property type="term" value="P:glucose metabolic process"/>
    <property type="evidence" value="ECO:0007669"/>
    <property type="project" value="TreeGrafter"/>
</dbReference>
<dbReference type="SUPFAM" id="SSF53067">
    <property type="entry name" value="Actin-like ATPase domain"/>
    <property type="match status" value="2"/>
</dbReference>
<name>A0A1F7FCM9_UNCRA</name>
<comment type="pathway">
    <text evidence="1">Carbohydrate degradation.</text>
</comment>
<dbReference type="InterPro" id="IPR043129">
    <property type="entry name" value="ATPase_NBD"/>
</dbReference>
<dbReference type="PANTHER" id="PTHR19443">
    <property type="entry name" value="HEXOKINASE"/>
    <property type="match status" value="1"/>
</dbReference>
<evidence type="ECO:0000256" key="5">
    <source>
        <dbReference type="ARBA" id="ARBA00022741"/>
    </source>
</evidence>
<feature type="domain" description="Hexokinase N-terminal" evidence="10">
    <location>
        <begin position="55"/>
        <end position="222"/>
    </location>
</feature>
<dbReference type="UniPathway" id="UPA00109">
    <property type="reaction ID" value="UER00180"/>
</dbReference>